<evidence type="ECO:0000313" key="1">
    <source>
        <dbReference type="EMBL" id="PVY41026.1"/>
    </source>
</evidence>
<dbReference type="Proteomes" id="UP000245959">
    <property type="component" value="Unassembled WGS sequence"/>
</dbReference>
<dbReference type="Pfam" id="PF12640">
    <property type="entry name" value="UPF0489"/>
    <property type="match status" value="1"/>
</dbReference>
<dbReference type="EMBL" id="QEKH01000015">
    <property type="protein sequence ID" value="PVY41026.1"/>
    <property type="molecule type" value="Genomic_DNA"/>
</dbReference>
<dbReference type="InterPro" id="IPR024131">
    <property type="entry name" value="UPF0489"/>
</dbReference>
<protein>
    <submittedName>
        <fullName evidence="1">Uncharacterized protein UPF0489</fullName>
    </submittedName>
</protein>
<sequence>MMRIETVDLHHQVLTAWASYRSTLAEAPAVVTFDHHTDTLPAFGRAAADEAERRKWIAAVDFREPAAVKAAISRLCHDEHLDLAVKAGIASRSIVVAHADHPGCADSRIQVTADASWPDLNLLLNDPDRFRPLADRVFEEEWLAARLAAAGFIPEEHPGFIFDLDLDYVLTEKALRPDRPGLLRRLLANAGLITLSREDDWLRLLRIDPVTPDSLIRQLMQTVSGEITEPVRRTCNGF</sequence>
<comment type="caution">
    <text evidence="1">The sequence shown here is derived from an EMBL/GenBank/DDBJ whole genome shotgun (WGS) entry which is preliminary data.</text>
</comment>
<proteinExistence type="predicted"/>
<dbReference type="OrthoDB" id="1887524at2"/>
<reference evidence="1 2" key="1">
    <citation type="submission" date="2018-04" db="EMBL/GenBank/DDBJ databases">
        <title>Genomic Encyclopedia of Type Strains, Phase IV (KMG-IV): sequencing the most valuable type-strain genomes for metagenomic binning, comparative biology and taxonomic classification.</title>
        <authorList>
            <person name="Goeker M."/>
        </authorList>
    </citation>
    <scope>NUCLEOTIDE SEQUENCE [LARGE SCALE GENOMIC DNA]</scope>
    <source>
        <strain evidence="1 2">DSM 14823</strain>
    </source>
</reference>
<gene>
    <name evidence="1" type="ORF">C8D82_11577</name>
</gene>
<accession>A0A2U1AX67</accession>
<evidence type="ECO:0000313" key="2">
    <source>
        <dbReference type="Proteomes" id="UP000245959"/>
    </source>
</evidence>
<dbReference type="RefSeq" id="WP_116884231.1">
    <property type="nucleotide sequence ID" value="NZ_CABMMC010000137.1"/>
</dbReference>
<organism evidence="1 2">
    <name type="scientific">Victivallis vadensis</name>
    <dbReference type="NCBI Taxonomy" id="172901"/>
    <lineage>
        <taxon>Bacteria</taxon>
        <taxon>Pseudomonadati</taxon>
        <taxon>Lentisphaerota</taxon>
        <taxon>Lentisphaeria</taxon>
        <taxon>Victivallales</taxon>
        <taxon>Victivallaceae</taxon>
        <taxon>Victivallis</taxon>
    </lineage>
</organism>
<dbReference type="GeneID" id="78295534"/>
<dbReference type="AlphaFoldDB" id="A0A2U1AX67"/>
<keyword evidence="2" id="KW-1185">Reference proteome</keyword>
<name>A0A2U1AX67_9BACT</name>